<feature type="compositionally biased region" description="Low complexity" evidence="7">
    <location>
        <begin position="33"/>
        <end position="45"/>
    </location>
</feature>
<feature type="compositionally biased region" description="Acidic residues" evidence="7">
    <location>
        <begin position="23"/>
        <end position="32"/>
    </location>
</feature>
<evidence type="ECO:0000256" key="7">
    <source>
        <dbReference type="SAM" id="MobiDB-lite"/>
    </source>
</evidence>
<dbReference type="Pfam" id="PF08598">
    <property type="entry name" value="Sds3"/>
    <property type="match status" value="1"/>
</dbReference>
<keyword evidence="9" id="KW-1185">Reference proteome</keyword>
<dbReference type="GO" id="GO:0005654">
    <property type="term" value="C:nucleoplasm"/>
    <property type="evidence" value="ECO:0007669"/>
    <property type="project" value="UniProtKB-ARBA"/>
</dbReference>
<comment type="subcellular location">
    <subcellularLocation>
        <location evidence="1">Nucleus</location>
    </subcellularLocation>
</comment>
<comment type="similarity">
    <text evidence="6">Belongs to the BRMS1 family.</text>
</comment>
<dbReference type="InterPro" id="IPR013907">
    <property type="entry name" value="Sds3"/>
</dbReference>
<feature type="compositionally biased region" description="Acidic residues" evidence="7">
    <location>
        <begin position="1"/>
        <end position="12"/>
    </location>
</feature>
<dbReference type="FunFam" id="1.20.5.1500:FF:000002">
    <property type="entry name" value="breast cancer metastasis-suppressor 1-like protein-A"/>
    <property type="match status" value="1"/>
</dbReference>
<feature type="region of interest" description="Disordered" evidence="7">
    <location>
        <begin position="1"/>
        <end position="55"/>
    </location>
</feature>
<dbReference type="AlphaFoldDB" id="A0A7D9LJ11"/>
<evidence type="ECO:0000256" key="2">
    <source>
        <dbReference type="ARBA" id="ARBA00022491"/>
    </source>
</evidence>
<gene>
    <name evidence="8" type="ORF">PACLA_8A044276</name>
</gene>
<name>A0A7D9LJ11_PARCT</name>
<dbReference type="PANTHER" id="PTHR21964">
    <property type="entry name" value="BREAST CANCER METASTASIS-SUPPRESSOR 1"/>
    <property type="match status" value="1"/>
</dbReference>
<evidence type="ECO:0000313" key="9">
    <source>
        <dbReference type="Proteomes" id="UP001152795"/>
    </source>
</evidence>
<proteinExistence type="inferred from homology"/>
<reference evidence="8" key="1">
    <citation type="submission" date="2020-04" db="EMBL/GenBank/DDBJ databases">
        <authorList>
            <person name="Alioto T."/>
            <person name="Alioto T."/>
            <person name="Gomez Garrido J."/>
        </authorList>
    </citation>
    <scope>NUCLEOTIDE SEQUENCE</scope>
    <source>
        <strain evidence="8">A484AB</strain>
    </source>
</reference>
<dbReference type="Proteomes" id="UP001152795">
    <property type="component" value="Unassembled WGS sequence"/>
</dbReference>
<dbReference type="EMBL" id="CACRXK020017874">
    <property type="protein sequence ID" value="CAB4031756.1"/>
    <property type="molecule type" value="Genomic_DNA"/>
</dbReference>
<evidence type="ECO:0000256" key="1">
    <source>
        <dbReference type="ARBA" id="ARBA00004123"/>
    </source>
</evidence>
<accession>A0A7D9LJ11</accession>
<evidence type="ECO:0000256" key="4">
    <source>
        <dbReference type="ARBA" id="ARBA00023163"/>
    </source>
</evidence>
<keyword evidence="2" id="KW-0678">Repressor</keyword>
<keyword evidence="5" id="KW-0539">Nucleus</keyword>
<dbReference type="GO" id="GO:0010468">
    <property type="term" value="P:regulation of gene expression"/>
    <property type="evidence" value="ECO:0007669"/>
    <property type="project" value="UniProtKB-ARBA"/>
</dbReference>
<evidence type="ECO:0000256" key="6">
    <source>
        <dbReference type="ARBA" id="ARBA00038256"/>
    </source>
</evidence>
<evidence type="ECO:0000313" key="8">
    <source>
        <dbReference type="EMBL" id="CAB4031755.1"/>
    </source>
</evidence>
<keyword evidence="4" id="KW-0804">Transcription</keyword>
<dbReference type="Gene3D" id="1.20.5.1500">
    <property type="match status" value="1"/>
</dbReference>
<evidence type="ECO:0000256" key="5">
    <source>
        <dbReference type="ARBA" id="ARBA00023242"/>
    </source>
</evidence>
<evidence type="ECO:0000256" key="3">
    <source>
        <dbReference type="ARBA" id="ARBA00023015"/>
    </source>
</evidence>
<comment type="caution">
    <text evidence="8">The sequence shown here is derived from an EMBL/GenBank/DDBJ whole genome shotgun (WGS) entry which is preliminary data.</text>
</comment>
<sequence length="95" mass="10818">MPENDGEESGEDEITRNMTADENMSDDDDNDDGSSSGSEESSSSGDEIENEKRRLQCVQEMSELEKQFVDIKEQLYKERISQIEKKLITVQEGNH</sequence>
<dbReference type="EMBL" id="CACRXK020017874">
    <property type="protein sequence ID" value="CAB4031755.1"/>
    <property type="molecule type" value="Genomic_DNA"/>
</dbReference>
<keyword evidence="3" id="KW-0805">Transcription regulation</keyword>
<dbReference type="OrthoDB" id="20886at2759"/>
<organism evidence="8 9">
    <name type="scientific">Paramuricea clavata</name>
    <name type="common">Red gorgonian</name>
    <name type="synonym">Violescent sea-whip</name>
    <dbReference type="NCBI Taxonomy" id="317549"/>
    <lineage>
        <taxon>Eukaryota</taxon>
        <taxon>Metazoa</taxon>
        <taxon>Cnidaria</taxon>
        <taxon>Anthozoa</taxon>
        <taxon>Octocorallia</taxon>
        <taxon>Malacalcyonacea</taxon>
        <taxon>Plexauridae</taxon>
        <taxon>Paramuricea</taxon>
    </lineage>
</organism>
<protein>
    <submittedName>
        <fullName evidence="8">Breast cancer metastasis-suppressor 1</fullName>
    </submittedName>
</protein>